<dbReference type="PANTHER" id="PTHR47506">
    <property type="entry name" value="TRANSCRIPTIONAL REGULATORY PROTEIN"/>
    <property type="match status" value="1"/>
</dbReference>
<evidence type="ECO:0000313" key="6">
    <source>
        <dbReference type="EMBL" id="MFM2486967.1"/>
    </source>
</evidence>
<keyword evidence="1" id="KW-0805">Transcription regulation</keyword>
<dbReference type="PANTHER" id="PTHR47506:SF6">
    <property type="entry name" value="HTH-TYPE TRANSCRIPTIONAL REPRESSOR NEMR"/>
    <property type="match status" value="1"/>
</dbReference>
<keyword evidence="7" id="KW-1185">Reference proteome</keyword>
<proteinExistence type="predicted"/>
<sequence>MGTKEHILDTAEYLFNVNGYTAVGVDLIRDTAGVSKTSMYRYFGSKNKLILAVLARRHLRFEETLGSAVKPEMSMEEKLDVFVDWHFNWFGTEDFHGCMFMHAMSEFKESDGAIADSAYTHKKWLKSLIKNIILDNTDFGGKQAEAKSEAIMTFVEGMIVRAEFDDITPYRPVFRLAIRSLSKTRF</sequence>
<comment type="caution">
    <text evidence="6">The sequence shown here is derived from an EMBL/GenBank/DDBJ whole genome shotgun (WGS) entry which is preliminary data.</text>
</comment>
<evidence type="ECO:0000256" key="3">
    <source>
        <dbReference type="ARBA" id="ARBA00023163"/>
    </source>
</evidence>
<gene>
    <name evidence="6" type="ORF">ABUE30_18215</name>
</gene>
<dbReference type="InterPro" id="IPR001647">
    <property type="entry name" value="HTH_TetR"/>
</dbReference>
<feature type="DNA-binding region" description="H-T-H motif" evidence="4">
    <location>
        <begin position="24"/>
        <end position="43"/>
    </location>
</feature>
<dbReference type="Proteomes" id="UP001629953">
    <property type="component" value="Unassembled WGS sequence"/>
</dbReference>
<keyword evidence="2 4" id="KW-0238">DNA-binding</keyword>
<organism evidence="6 7">
    <name type="scientific">Celerinatantimonas yamalensis</name>
    <dbReference type="NCBI Taxonomy" id="559956"/>
    <lineage>
        <taxon>Bacteria</taxon>
        <taxon>Pseudomonadati</taxon>
        <taxon>Pseudomonadota</taxon>
        <taxon>Gammaproteobacteria</taxon>
        <taxon>Celerinatantimonadaceae</taxon>
        <taxon>Celerinatantimonas</taxon>
    </lineage>
</organism>
<dbReference type="InterPro" id="IPR009057">
    <property type="entry name" value="Homeodomain-like_sf"/>
</dbReference>
<dbReference type="SUPFAM" id="SSF46689">
    <property type="entry name" value="Homeodomain-like"/>
    <property type="match status" value="1"/>
</dbReference>
<feature type="domain" description="HTH tetR-type" evidence="5">
    <location>
        <begin position="1"/>
        <end position="61"/>
    </location>
</feature>
<protein>
    <submittedName>
        <fullName evidence="6">TetR/AcrR family transcriptional regulator</fullName>
    </submittedName>
</protein>
<evidence type="ECO:0000256" key="1">
    <source>
        <dbReference type="ARBA" id="ARBA00023015"/>
    </source>
</evidence>
<keyword evidence="3" id="KW-0804">Transcription</keyword>
<dbReference type="Pfam" id="PF00440">
    <property type="entry name" value="TetR_N"/>
    <property type="match status" value="1"/>
</dbReference>
<dbReference type="InterPro" id="IPR036271">
    <property type="entry name" value="Tet_transcr_reg_TetR-rel_C_sf"/>
</dbReference>
<dbReference type="SUPFAM" id="SSF48498">
    <property type="entry name" value="Tetracyclin repressor-like, C-terminal domain"/>
    <property type="match status" value="1"/>
</dbReference>
<dbReference type="PRINTS" id="PR00455">
    <property type="entry name" value="HTHTETR"/>
</dbReference>
<reference evidence="6 7" key="1">
    <citation type="journal article" date="2013" name="Int. J. Syst. Evol. Microbiol.">
        <title>Celerinatantimonas yamalensis sp. nov., a cold-adapted diazotrophic bacterium from a cold permafrost brine.</title>
        <authorList>
            <person name="Shcherbakova V."/>
            <person name="Chuvilskaya N."/>
            <person name="Rivkina E."/>
            <person name="Demidov N."/>
            <person name="Uchaeva V."/>
            <person name="Suetin S."/>
            <person name="Suzina N."/>
            <person name="Gilichinsky D."/>
        </authorList>
    </citation>
    <scope>NUCLEOTIDE SEQUENCE [LARGE SCALE GENOMIC DNA]</scope>
    <source>
        <strain evidence="6 7">C7</strain>
    </source>
</reference>
<evidence type="ECO:0000256" key="4">
    <source>
        <dbReference type="PROSITE-ProRule" id="PRU00335"/>
    </source>
</evidence>
<evidence type="ECO:0000256" key="2">
    <source>
        <dbReference type="ARBA" id="ARBA00023125"/>
    </source>
</evidence>
<dbReference type="Gene3D" id="1.10.357.10">
    <property type="entry name" value="Tetracycline Repressor, domain 2"/>
    <property type="match status" value="1"/>
</dbReference>
<evidence type="ECO:0000259" key="5">
    <source>
        <dbReference type="PROSITE" id="PS50977"/>
    </source>
</evidence>
<dbReference type="EMBL" id="JBEQCT010000014">
    <property type="protein sequence ID" value="MFM2486967.1"/>
    <property type="molecule type" value="Genomic_DNA"/>
</dbReference>
<dbReference type="PROSITE" id="PS50977">
    <property type="entry name" value="HTH_TETR_2"/>
    <property type="match status" value="1"/>
</dbReference>
<evidence type="ECO:0000313" key="7">
    <source>
        <dbReference type="Proteomes" id="UP001629953"/>
    </source>
</evidence>
<accession>A0ABW9GBZ2</accession>
<dbReference type="RefSeq" id="WP_408625267.1">
    <property type="nucleotide sequence ID" value="NZ_JBEQCT010000014.1"/>
</dbReference>
<name>A0ABW9GBZ2_9GAMM</name>